<evidence type="ECO:0000256" key="10">
    <source>
        <dbReference type="SAM" id="MobiDB-lite"/>
    </source>
</evidence>
<dbReference type="GO" id="GO:0004930">
    <property type="term" value="F:G protein-coupled receptor activity"/>
    <property type="evidence" value="ECO:0007669"/>
    <property type="project" value="UniProtKB-KW"/>
</dbReference>
<evidence type="ECO:0000256" key="8">
    <source>
        <dbReference type="ARBA" id="ARBA00023224"/>
    </source>
</evidence>
<dbReference type="InterPro" id="IPR017452">
    <property type="entry name" value="GPCR_Rhodpsn_7TM"/>
</dbReference>
<feature type="compositionally biased region" description="Polar residues" evidence="10">
    <location>
        <begin position="253"/>
        <end position="266"/>
    </location>
</feature>
<evidence type="ECO:0000256" key="11">
    <source>
        <dbReference type="SAM" id="Phobius"/>
    </source>
</evidence>
<feature type="transmembrane region" description="Helical" evidence="11">
    <location>
        <begin position="84"/>
        <end position="103"/>
    </location>
</feature>
<evidence type="ECO:0000313" key="14">
    <source>
        <dbReference type="RefSeq" id="XP_022104046.1"/>
    </source>
</evidence>
<dbReference type="Gene3D" id="1.20.1070.10">
    <property type="entry name" value="Rhodopsin 7-helix transmembrane proteins"/>
    <property type="match status" value="1"/>
</dbReference>
<evidence type="ECO:0000256" key="2">
    <source>
        <dbReference type="ARBA" id="ARBA00022475"/>
    </source>
</evidence>
<keyword evidence="4 11" id="KW-1133">Transmembrane helix</keyword>
<dbReference type="GeneID" id="110986471"/>
<protein>
    <submittedName>
        <fullName evidence="14">5-hydroxytryptamine receptor 4-like</fullName>
    </submittedName>
</protein>
<evidence type="ECO:0000256" key="7">
    <source>
        <dbReference type="ARBA" id="ARBA00023170"/>
    </source>
</evidence>
<keyword evidence="13" id="KW-1185">Reference proteome</keyword>
<feature type="transmembrane region" description="Helical" evidence="11">
    <location>
        <begin position="51"/>
        <end position="72"/>
    </location>
</feature>
<feature type="transmembrane region" description="Helical" evidence="11">
    <location>
        <begin position="307"/>
        <end position="326"/>
    </location>
</feature>
<feature type="transmembrane region" description="Helical" evidence="11">
    <location>
        <begin position="123"/>
        <end position="145"/>
    </location>
</feature>
<evidence type="ECO:0000256" key="6">
    <source>
        <dbReference type="ARBA" id="ARBA00023136"/>
    </source>
</evidence>
<keyword evidence="2" id="KW-1003">Cell membrane</keyword>
<dbReference type="Pfam" id="PF00001">
    <property type="entry name" value="7tm_1"/>
    <property type="match status" value="1"/>
</dbReference>
<evidence type="ECO:0000256" key="3">
    <source>
        <dbReference type="ARBA" id="ARBA00022692"/>
    </source>
</evidence>
<dbReference type="InterPro" id="IPR000276">
    <property type="entry name" value="GPCR_Rhodpsn"/>
</dbReference>
<keyword evidence="8 9" id="KW-0807">Transducer</keyword>
<comment type="similarity">
    <text evidence="9">Belongs to the G-protein coupled receptor 1 family.</text>
</comment>
<dbReference type="AlphaFoldDB" id="A0A8B7ZL51"/>
<accession>A0A8B7ZL51</accession>
<comment type="subcellular location">
    <subcellularLocation>
        <location evidence="1">Cell membrane</location>
        <topology evidence="1">Multi-pass membrane protein</topology>
    </subcellularLocation>
</comment>
<dbReference type="RefSeq" id="XP_022104046.1">
    <property type="nucleotide sequence ID" value="XM_022248354.1"/>
</dbReference>
<name>A0A8B7ZL51_ACAPL</name>
<dbReference type="CDD" id="cd00637">
    <property type="entry name" value="7tm_classA_rhodopsin-like"/>
    <property type="match status" value="1"/>
</dbReference>
<keyword evidence="6 11" id="KW-0472">Membrane</keyword>
<keyword evidence="7 9" id="KW-0675">Receptor</keyword>
<evidence type="ECO:0000256" key="1">
    <source>
        <dbReference type="ARBA" id="ARBA00004651"/>
    </source>
</evidence>
<sequence length="376" mass="41416">MAYSSHITFQESALVLNTTPEVESTPHRLNSTLSSSSNAPYTHIEFTCLSVVLSILIILAIIGNSLVLVAMARTKKIRTVTNAFVANLSASDCLGSFALLWSVPGMVSTTPGFPLESDVPCVMAAVLVHLTVGCSLYSLVNIALNRYILVTKPKETYQWLYTRNKIALMVLGSWLVPLCACIIPPFGGIGEFGFDSMTRTCTVNTTHPAADTYKVIQLAVLFPTSCVVLVSYLLIWRHVRRHFNRRQEHDTLYSTDKSTGRSTQPNDGEPVACDAHSHTPTLPLQQAHSSDQGHRIKRDQLAVTKNLSIVILVFVISFAPLAIMMVAKSTRFYLYGEMFLLVSNCTNPLLYAAKHPHLGPVLRAMIRCKCSSDRDA</sequence>
<keyword evidence="3 9" id="KW-0812">Transmembrane</keyword>
<dbReference type="PRINTS" id="PR00237">
    <property type="entry name" value="GPCRRHODOPSN"/>
</dbReference>
<feature type="transmembrane region" description="Helical" evidence="11">
    <location>
        <begin position="166"/>
        <end position="187"/>
    </location>
</feature>
<proteinExistence type="inferred from homology"/>
<dbReference type="SUPFAM" id="SSF81321">
    <property type="entry name" value="Family A G protein-coupled receptor-like"/>
    <property type="match status" value="1"/>
</dbReference>
<dbReference type="GO" id="GO:0005886">
    <property type="term" value="C:plasma membrane"/>
    <property type="evidence" value="ECO:0007669"/>
    <property type="project" value="UniProtKB-SubCell"/>
</dbReference>
<dbReference type="PANTHER" id="PTHR24228">
    <property type="entry name" value="B2 BRADYKININ RECEPTOR/ANGIOTENSIN II RECEPTOR"/>
    <property type="match status" value="1"/>
</dbReference>
<feature type="region of interest" description="Disordered" evidence="10">
    <location>
        <begin position="253"/>
        <end position="275"/>
    </location>
</feature>
<dbReference type="PROSITE" id="PS50262">
    <property type="entry name" value="G_PROTEIN_RECEP_F1_2"/>
    <property type="match status" value="1"/>
</dbReference>
<organism evidence="13 14">
    <name type="scientific">Acanthaster planci</name>
    <name type="common">Crown-of-thorns starfish</name>
    <dbReference type="NCBI Taxonomy" id="133434"/>
    <lineage>
        <taxon>Eukaryota</taxon>
        <taxon>Metazoa</taxon>
        <taxon>Echinodermata</taxon>
        <taxon>Eleutherozoa</taxon>
        <taxon>Asterozoa</taxon>
        <taxon>Asteroidea</taxon>
        <taxon>Valvatacea</taxon>
        <taxon>Valvatida</taxon>
        <taxon>Acanthasteridae</taxon>
        <taxon>Acanthaster</taxon>
    </lineage>
</organism>
<evidence type="ECO:0000256" key="9">
    <source>
        <dbReference type="RuleBase" id="RU000688"/>
    </source>
</evidence>
<evidence type="ECO:0000259" key="12">
    <source>
        <dbReference type="PROSITE" id="PS50262"/>
    </source>
</evidence>
<evidence type="ECO:0000256" key="5">
    <source>
        <dbReference type="ARBA" id="ARBA00023040"/>
    </source>
</evidence>
<keyword evidence="5 9" id="KW-0297">G-protein coupled receptor</keyword>
<gene>
    <name evidence="14" type="primary">LOC110986471</name>
</gene>
<dbReference type="KEGG" id="aplc:110986471"/>
<evidence type="ECO:0000256" key="4">
    <source>
        <dbReference type="ARBA" id="ARBA00022989"/>
    </source>
</evidence>
<dbReference type="Proteomes" id="UP000694845">
    <property type="component" value="Unplaced"/>
</dbReference>
<dbReference type="PANTHER" id="PTHR24228:SF72">
    <property type="entry name" value="G-PROTEIN COUPLED RECEPTORS FAMILY 1 PROFILE DOMAIN-CONTAINING PROTEIN"/>
    <property type="match status" value="1"/>
</dbReference>
<feature type="domain" description="G-protein coupled receptors family 1 profile" evidence="12">
    <location>
        <begin position="63"/>
        <end position="351"/>
    </location>
</feature>
<dbReference type="PROSITE" id="PS00237">
    <property type="entry name" value="G_PROTEIN_RECEP_F1_1"/>
    <property type="match status" value="1"/>
</dbReference>
<feature type="transmembrane region" description="Helical" evidence="11">
    <location>
        <begin position="215"/>
        <end position="236"/>
    </location>
</feature>
<evidence type="ECO:0000313" key="13">
    <source>
        <dbReference type="Proteomes" id="UP000694845"/>
    </source>
</evidence>
<reference evidence="14" key="1">
    <citation type="submission" date="2025-08" db="UniProtKB">
        <authorList>
            <consortium name="RefSeq"/>
        </authorList>
    </citation>
    <scope>IDENTIFICATION</scope>
</reference>
<dbReference type="OrthoDB" id="10044919at2759"/>